<reference evidence="2" key="1">
    <citation type="journal article" date="2019" name="ISME J.">
        <title>Evolution in action: habitat transition from sediment to the pelagial leads to genome streamlining in Methylophilaceae.</title>
        <authorList>
            <person name="Salcher M."/>
            <person name="Schaefle D."/>
            <person name="Kaspar M."/>
            <person name="Neuenschwander S.M."/>
            <person name="Ghai R."/>
        </authorList>
    </citation>
    <scope>NUCLEOTIDE SEQUENCE [LARGE SCALE GENOMIC DNA]</scope>
    <source>
        <strain evidence="2">MMS-M-51</strain>
    </source>
</reference>
<evidence type="ECO:0000313" key="1">
    <source>
        <dbReference type="EMBL" id="QDC45204.1"/>
    </source>
</evidence>
<accession>A0A5B8CV37</accession>
<organism evidence="1 2">
    <name type="scientific">Methylophilus medardicus</name>
    <dbReference type="NCBI Taxonomy" id="2588534"/>
    <lineage>
        <taxon>Bacteria</taxon>
        <taxon>Pseudomonadati</taxon>
        <taxon>Pseudomonadota</taxon>
        <taxon>Betaproteobacteria</taxon>
        <taxon>Nitrosomonadales</taxon>
        <taxon>Methylophilaceae</taxon>
        <taxon>Methylophilus</taxon>
    </lineage>
</organism>
<evidence type="ECO:0000313" key="2">
    <source>
        <dbReference type="Proteomes" id="UP000311008"/>
    </source>
</evidence>
<dbReference type="EMBL" id="CP040946">
    <property type="protein sequence ID" value="QDC45204.1"/>
    <property type="molecule type" value="Genomic_DNA"/>
</dbReference>
<dbReference type="RefSeq" id="WP_140004528.1">
    <property type="nucleotide sequence ID" value="NZ_CP040946.1"/>
</dbReference>
<proteinExistence type="predicted"/>
<sequence>MNRYTPILICLFGTLLVGCQNDSAENKPQTTVADSQQQQLQPCNTNADNSAGASTPPTNCDMGLAPIFYSGVVQAAGADDHHPMTYQLHGKQINGGEALVKDYQLDAGALMLSKYIGQEVVLTGIPHLLDTSTGLEVIEVKSIEFDGVVSTQ</sequence>
<dbReference type="PROSITE" id="PS51257">
    <property type="entry name" value="PROKAR_LIPOPROTEIN"/>
    <property type="match status" value="1"/>
</dbReference>
<protein>
    <submittedName>
        <fullName evidence="1">Uncharacterized protein</fullName>
    </submittedName>
</protein>
<dbReference type="Proteomes" id="UP000311008">
    <property type="component" value="Chromosome"/>
</dbReference>
<gene>
    <name evidence="1" type="ORF">FIU01_12190</name>
</gene>
<dbReference type="KEGG" id="mmec:FIU01_12190"/>
<dbReference type="AlphaFoldDB" id="A0A5B8CV37"/>
<name>A0A5B8CV37_9PROT</name>
<keyword evidence="2" id="KW-1185">Reference proteome</keyword>